<dbReference type="Pfam" id="PF04978">
    <property type="entry name" value="MST"/>
    <property type="match status" value="1"/>
</dbReference>
<dbReference type="Gene3D" id="1.20.120.450">
    <property type="entry name" value="dinb family like domain"/>
    <property type="match status" value="1"/>
</dbReference>
<reference evidence="1 2" key="1">
    <citation type="journal article" date="2009" name="Stand. Genomic Sci.">
        <title>Complete genome sequence of Stackebrandtia nassauensis type strain (LLR-40K-21).</title>
        <authorList>
            <person name="Munk C."/>
            <person name="Lapidus A."/>
            <person name="Copeland A."/>
            <person name="Jando M."/>
            <person name="Mayilraj S."/>
            <person name="Glavina Del Rio T."/>
            <person name="Nolan M."/>
            <person name="Chen F."/>
            <person name="Lucas S."/>
            <person name="Tice H."/>
            <person name="Cheng J.F."/>
            <person name="Han C."/>
            <person name="Detter J.C."/>
            <person name="Bruce D."/>
            <person name="Goodwin L."/>
            <person name="Chain P."/>
            <person name="Pitluck S."/>
            <person name="Goker M."/>
            <person name="Ovchinikova G."/>
            <person name="Pati A."/>
            <person name="Ivanova N."/>
            <person name="Mavromatis K."/>
            <person name="Chen A."/>
            <person name="Palaniappan K."/>
            <person name="Land M."/>
            <person name="Hauser L."/>
            <person name="Chang Y.J."/>
            <person name="Jeffries C.D."/>
            <person name="Bristow J."/>
            <person name="Eisen J.A."/>
            <person name="Markowitz V."/>
            <person name="Hugenholtz P."/>
            <person name="Kyrpides N.C."/>
            <person name="Klenk H.P."/>
        </authorList>
    </citation>
    <scope>NUCLEOTIDE SEQUENCE [LARGE SCALE GENOMIC DNA]</scope>
    <source>
        <strain evidence="2">DSM 44728 / CIP 108903 / NRRL B-16338 / NBRC 102104 / LLR-40K-21</strain>
    </source>
</reference>
<protein>
    <recommendedName>
        <fullName evidence="3">DinB family protein</fullName>
    </recommendedName>
</protein>
<dbReference type="KEGG" id="sna:Snas_1048"/>
<gene>
    <name evidence="1" type="ordered locus">Snas_1048</name>
</gene>
<dbReference type="Proteomes" id="UP000000844">
    <property type="component" value="Chromosome"/>
</dbReference>
<dbReference type="OrthoDB" id="4548523at2"/>
<evidence type="ECO:0000313" key="1">
    <source>
        <dbReference type="EMBL" id="ADD40758.1"/>
    </source>
</evidence>
<name>D3QA46_STANL</name>
<sequence length="187" mass="21156">MTSSVPPTVDERDNLIKYVAQQRDTFRYVAHGLTDEQARMQPTAGTLSIGGLIKHIAQMERSWVATVTQTEYQVDYVNGFTMLADETLEGLLADLAKAGEETERALADLDMDHPVPVPDAPWFPKDVENWSVRWVLAHLIEEIARHAGHADIIREFIDGKTMYELQAMADGWHEQYLAMQNNWGGDE</sequence>
<dbReference type="RefSeq" id="WP_013016329.1">
    <property type="nucleotide sequence ID" value="NC_013947.1"/>
</dbReference>
<dbReference type="HOGENOM" id="CLU_097062_1_0_11"/>
<organism evidence="1 2">
    <name type="scientific">Stackebrandtia nassauensis (strain DSM 44728 / CIP 108903 / NRRL B-16338 / NBRC 102104 / LLR-40K-21)</name>
    <dbReference type="NCBI Taxonomy" id="446470"/>
    <lineage>
        <taxon>Bacteria</taxon>
        <taxon>Bacillati</taxon>
        <taxon>Actinomycetota</taxon>
        <taxon>Actinomycetes</taxon>
        <taxon>Glycomycetales</taxon>
        <taxon>Glycomycetaceae</taxon>
        <taxon>Stackebrandtia</taxon>
    </lineage>
</organism>
<proteinExistence type="predicted"/>
<dbReference type="eggNOG" id="COG2318">
    <property type="taxonomic scope" value="Bacteria"/>
</dbReference>
<dbReference type="InterPro" id="IPR034660">
    <property type="entry name" value="DinB/YfiT-like"/>
</dbReference>
<evidence type="ECO:0008006" key="3">
    <source>
        <dbReference type="Google" id="ProtNLM"/>
    </source>
</evidence>
<dbReference type="SUPFAM" id="SSF109854">
    <property type="entry name" value="DinB/YfiT-like putative metalloenzymes"/>
    <property type="match status" value="1"/>
</dbReference>
<keyword evidence="2" id="KW-1185">Reference proteome</keyword>
<dbReference type="InterPro" id="IPR007061">
    <property type="entry name" value="MST-like"/>
</dbReference>
<evidence type="ECO:0000313" key="2">
    <source>
        <dbReference type="Proteomes" id="UP000000844"/>
    </source>
</evidence>
<accession>D3QA46</accession>
<dbReference type="AlphaFoldDB" id="D3QA46"/>
<dbReference type="EMBL" id="CP001778">
    <property type="protein sequence ID" value="ADD40758.1"/>
    <property type="molecule type" value="Genomic_DNA"/>
</dbReference>
<dbReference type="STRING" id="446470.Snas_1048"/>